<dbReference type="PROSITE" id="PS00175">
    <property type="entry name" value="PG_MUTASE"/>
    <property type="match status" value="1"/>
</dbReference>
<dbReference type="InterPro" id="IPR013078">
    <property type="entry name" value="His_Pase_superF_clade-1"/>
</dbReference>
<evidence type="ECO:0000313" key="12">
    <source>
        <dbReference type="Proteomes" id="UP000006690"/>
    </source>
</evidence>
<evidence type="ECO:0000256" key="8">
    <source>
        <dbReference type="PIRSR" id="PIRSR613078-2"/>
    </source>
</evidence>
<dbReference type="CDD" id="cd07067">
    <property type="entry name" value="HP_PGM_like"/>
    <property type="match status" value="1"/>
</dbReference>
<comment type="catalytic activity">
    <reaction evidence="1 6 10">
        <text>(2R)-2-phosphoglycerate = (2R)-3-phosphoglycerate</text>
        <dbReference type="Rhea" id="RHEA:15901"/>
        <dbReference type="ChEBI" id="CHEBI:58272"/>
        <dbReference type="ChEBI" id="CHEBI:58289"/>
        <dbReference type="EC" id="5.4.2.11"/>
    </reaction>
</comment>
<dbReference type="Pfam" id="PF00300">
    <property type="entry name" value="His_Phos_1"/>
    <property type="match status" value="2"/>
</dbReference>
<evidence type="ECO:0000313" key="11">
    <source>
        <dbReference type="EMBL" id="BAK12605.1"/>
    </source>
</evidence>
<feature type="site" description="Transition state stabilizer" evidence="6 9">
    <location>
        <position position="209"/>
    </location>
</feature>
<dbReference type="PANTHER" id="PTHR11931">
    <property type="entry name" value="PHOSPHOGLYCERATE MUTASE"/>
    <property type="match status" value="1"/>
</dbReference>
<dbReference type="HAMAP" id="MF_01039">
    <property type="entry name" value="PGAM_GpmA"/>
    <property type="match status" value="1"/>
</dbReference>
<comment type="similarity">
    <text evidence="2 6">Belongs to the phosphoglycerate mutase family. BPG-dependent PGAM subfamily.</text>
</comment>
<feature type="binding site" evidence="6 8">
    <location>
        <begin position="36"/>
        <end position="43"/>
    </location>
    <ligand>
        <name>substrate</name>
    </ligand>
</feature>
<dbReference type="GO" id="GO:0004619">
    <property type="term" value="F:phosphoglycerate mutase activity"/>
    <property type="evidence" value="ECO:0007669"/>
    <property type="project" value="UniProtKB-UniRule"/>
</dbReference>
<dbReference type="InterPro" id="IPR029033">
    <property type="entry name" value="His_PPase_superfam"/>
</dbReference>
<organism evidence="11 12">
    <name type="scientific">Pantoea ananatis (strain AJ13355)</name>
    <dbReference type="NCBI Taxonomy" id="932677"/>
    <lineage>
        <taxon>Bacteria</taxon>
        <taxon>Pseudomonadati</taxon>
        <taxon>Pseudomonadota</taxon>
        <taxon>Gammaproteobacteria</taxon>
        <taxon>Enterobacterales</taxon>
        <taxon>Erwiniaceae</taxon>
        <taxon>Pantoea</taxon>
    </lineage>
</organism>
<name>A0A0H3KZW6_PANAA</name>
<comment type="pathway">
    <text evidence="6 10">Carbohydrate degradation; glycolysis; pyruvate from D-glyceraldehyde 3-phosphate: step 3/5.</text>
</comment>
<dbReference type="InterPro" id="IPR005952">
    <property type="entry name" value="Phosphogly_mut1"/>
</dbReference>
<feature type="active site" description="Tele-phosphohistidine intermediate" evidence="6 7">
    <location>
        <position position="37"/>
    </location>
</feature>
<feature type="binding site" evidence="6 8">
    <location>
        <begin position="115"/>
        <end position="118"/>
    </location>
    <ligand>
        <name>substrate</name>
    </ligand>
</feature>
<dbReference type="KEGG" id="paj:PAJ_2525"/>
<dbReference type="PIRSF" id="PIRSF000709">
    <property type="entry name" value="6PFK_2-Ptase"/>
    <property type="match status" value="1"/>
</dbReference>
<sequence>MRGFMRLCAARNRSAGRPAAGTGAQPLAPSTLILLRHGESQWNRENRFTGWTDVPLTDRGRQEADRAGDVLREAGLLPDRVFTSVMTRCVHTVWRVLDRLDRSWTPVDKHWRLNERHYGALQGLNKEAAARMMGAETVRLWRKSFSGIPPADAEAPAQLRRDPRYRRVALADLPATESLEMTLRRVMPYWHHVVVPQLRCGSTVLIVAHGNTLRALTAFLNGMPHDSVAQLHIPTGVPVVYEMDTAAQVVCRYVLNIKKKE</sequence>
<keyword evidence="3 6" id="KW-0312">Gluconeogenesis</keyword>
<dbReference type="GO" id="GO:0006096">
    <property type="term" value="P:glycolytic process"/>
    <property type="evidence" value="ECO:0007669"/>
    <property type="project" value="UniProtKB-UniRule"/>
</dbReference>
<dbReference type="UniPathway" id="UPA00109">
    <property type="reaction ID" value="UER00186"/>
</dbReference>
<evidence type="ECO:0000256" key="7">
    <source>
        <dbReference type="PIRSR" id="PIRSR613078-1"/>
    </source>
</evidence>
<gene>
    <name evidence="6" type="primary">gpmA</name>
    <name evidence="11" type="ordered locus">PAJ_2525</name>
</gene>
<dbReference type="eggNOG" id="COG0588">
    <property type="taxonomic scope" value="Bacteria"/>
</dbReference>
<dbReference type="EMBL" id="AP012032">
    <property type="protein sequence ID" value="BAK12605.1"/>
    <property type="molecule type" value="Genomic_DNA"/>
</dbReference>
<dbReference type="NCBIfam" id="TIGR01258">
    <property type="entry name" value="pgm_1"/>
    <property type="match status" value="1"/>
</dbReference>
<evidence type="ECO:0000256" key="10">
    <source>
        <dbReference type="RuleBase" id="RU004512"/>
    </source>
</evidence>
<dbReference type="FunFam" id="3.40.50.1240:FF:000003">
    <property type="entry name" value="2,3-bisphosphoglycerate-dependent phosphoglycerate mutase"/>
    <property type="match status" value="1"/>
</dbReference>
<dbReference type="Gene3D" id="3.40.50.1240">
    <property type="entry name" value="Phosphoglycerate mutase-like"/>
    <property type="match status" value="1"/>
</dbReference>
<comment type="subunit">
    <text evidence="6">Homodimer.</text>
</comment>
<comment type="caution">
    <text evidence="6">Lacks conserved residue(s) required for the propagation of feature annotation.</text>
</comment>
<evidence type="ECO:0000256" key="1">
    <source>
        <dbReference type="ARBA" id="ARBA00000380"/>
    </source>
</evidence>
<dbReference type="HOGENOM" id="CLU_033323_1_1_6"/>
<evidence type="ECO:0000256" key="2">
    <source>
        <dbReference type="ARBA" id="ARBA00006717"/>
    </source>
</evidence>
<protein>
    <recommendedName>
        <fullName evidence="6 10">2,3-bisphosphoglycerate-dependent phosphoglycerate mutase</fullName>
        <shortName evidence="6">BPG-dependent PGAM</shortName>
        <shortName evidence="6">PGAM</shortName>
        <shortName evidence="6">Phosphoglyceromutase</shortName>
        <shortName evidence="6">dPGM</shortName>
        <ecNumber evidence="6 10">5.4.2.11</ecNumber>
    </recommendedName>
</protein>
<dbReference type="Proteomes" id="UP000006690">
    <property type="component" value="Chromosome"/>
</dbReference>
<feature type="binding site" evidence="6 8">
    <location>
        <position position="88"/>
    </location>
    <ligand>
        <name>substrate</name>
    </ligand>
</feature>
<feature type="binding site" evidence="6 8">
    <location>
        <begin position="210"/>
        <end position="211"/>
    </location>
    <ligand>
        <name>substrate</name>
    </ligand>
</feature>
<evidence type="ECO:0000256" key="4">
    <source>
        <dbReference type="ARBA" id="ARBA00023152"/>
    </source>
</evidence>
<dbReference type="InterPro" id="IPR001345">
    <property type="entry name" value="PG/BPGM_mutase_AS"/>
</dbReference>
<accession>A0A0H3KZW6</accession>
<keyword evidence="5 6" id="KW-0413">Isomerase</keyword>
<evidence type="ECO:0000256" key="3">
    <source>
        <dbReference type="ARBA" id="ARBA00022432"/>
    </source>
</evidence>
<dbReference type="EC" id="5.4.2.11" evidence="6 10"/>
<dbReference type="SMART" id="SM00855">
    <property type="entry name" value="PGAM"/>
    <property type="match status" value="1"/>
</dbReference>
<reference evidence="12" key="1">
    <citation type="journal article" date="2012" name="Appl. Microbiol. Biotechnol.">
        <title>The complete genome sequence of Pantoea ananatis AJ13355, an organism with great biotechnological potential.</title>
        <authorList>
            <person name="Hara Y."/>
            <person name="Kadotani N."/>
            <person name="Izui H."/>
            <person name="Katashkina J.I."/>
            <person name="Kuvaeva T.M."/>
            <person name="Andreeva I.G."/>
            <person name="Golubeva L.I."/>
            <person name="Malko D.B."/>
            <person name="Makeev V.J."/>
            <person name="Mashko S.V."/>
            <person name="Kozlov Y.I."/>
        </authorList>
    </citation>
    <scope>NUCLEOTIDE SEQUENCE [LARGE SCALE GENOMIC DNA]</scope>
    <source>
        <strain evidence="12">AJ13355</strain>
    </source>
</reference>
<evidence type="ECO:0000256" key="5">
    <source>
        <dbReference type="ARBA" id="ARBA00023235"/>
    </source>
</evidence>
<comment type="function">
    <text evidence="6 10">Catalyzes the interconversion of 2-phosphoglycerate and 3-phosphoglycerate.</text>
</comment>
<dbReference type="AlphaFoldDB" id="A0A0H3KZW6"/>
<keyword evidence="4 6" id="KW-0324">Glycolysis</keyword>
<feature type="binding site" evidence="6 8">
    <location>
        <position position="126"/>
    </location>
    <ligand>
        <name>substrate</name>
    </ligand>
</feature>
<dbReference type="GO" id="GO:0006094">
    <property type="term" value="P:gluconeogenesis"/>
    <property type="evidence" value="ECO:0007669"/>
    <property type="project" value="UniProtKB-UniRule"/>
</dbReference>
<feature type="binding site" evidence="6 8">
    <location>
        <begin position="49"/>
        <end position="50"/>
    </location>
    <ligand>
        <name>substrate</name>
    </ligand>
</feature>
<dbReference type="PATRIC" id="fig|932677.3.peg.2945"/>
<proteinExistence type="inferred from homology"/>
<feature type="active site" description="Proton donor/acceptor" evidence="6 7">
    <location>
        <position position="115"/>
    </location>
</feature>
<evidence type="ECO:0000256" key="6">
    <source>
        <dbReference type="HAMAP-Rule" id="MF_01039"/>
    </source>
</evidence>
<evidence type="ECO:0000256" key="9">
    <source>
        <dbReference type="PIRSR" id="PIRSR613078-3"/>
    </source>
</evidence>
<dbReference type="SUPFAM" id="SSF53254">
    <property type="entry name" value="Phosphoglycerate mutase-like"/>
    <property type="match status" value="1"/>
</dbReference>